<evidence type="ECO:0000256" key="2">
    <source>
        <dbReference type="ARBA" id="ARBA00022618"/>
    </source>
</evidence>
<dbReference type="Pfam" id="PF02875">
    <property type="entry name" value="Mur_ligase_C"/>
    <property type="match status" value="1"/>
</dbReference>
<dbReference type="RefSeq" id="WP_169663438.1">
    <property type="nucleotide sequence ID" value="NZ_CP076132.1"/>
</dbReference>
<feature type="domain" description="Mur ligase C-terminal" evidence="10">
    <location>
        <begin position="308"/>
        <end position="436"/>
    </location>
</feature>
<dbReference type="KEGG" id="fya:KMW28_10625"/>
<dbReference type="Gene3D" id="3.90.190.20">
    <property type="entry name" value="Mur ligase, C-terminal domain"/>
    <property type="match status" value="1"/>
</dbReference>
<proteinExistence type="predicted"/>
<keyword evidence="5" id="KW-0133">Cell shape</keyword>
<evidence type="ECO:0000256" key="1">
    <source>
        <dbReference type="ARBA" id="ARBA00022598"/>
    </source>
</evidence>
<dbReference type="InterPro" id="IPR013221">
    <property type="entry name" value="Mur_ligase_cen"/>
</dbReference>
<dbReference type="SUPFAM" id="SSF53244">
    <property type="entry name" value="MurD-like peptide ligases, peptide-binding domain"/>
    <property type="match status" value="1"/>
</dbReference>
<dbReference type="InterPro" id="IPR036615">
    <property type="entry name" value="Mur_ligase_C_dom_sf"/>
</dbReference>
<reference evidence="12 13" key="1">
    <citation type="submission" date="2021-05" db="EMBL/GenBank/DDBJ databases">
        <title>Comparative genomic studies on the polysaccharide-degrading batcterial strains of the Flammeovirga genus.</title>
        <authorList>
            <person name="Zewei F."/>
            <person name="Zheng Z."/>
            <person name="Yu L."/>
            <person name="Ruyue G."/>
            <person name="Yanhong M."/>
            <person name="Yuanyuan C."/>
            <person name="Jingyan G."/>
            <person name="Wenjun H."/>
        </authorList>
    </citation>
    <scope>NUCLEOTIDE SEQUENCE [LARGE SCALE GENOMIC DNA]</scope>
    <source>
        <strain evidence="12 13">NBRC:100898</strain>
    </source>
</reference>
<dbReference type="AlphaFoldDB" id="A0AAX1MXW9"/>
<keyword evidence="6" id="KW-0573">Peptidoglycan synthesis</keyword>
<evidence type="ECO:0000259" key="11">
    <source>
        <dbReference type="Pfam" id="PF08245"/>
    </source>
</evidence>
<keyword evidence="4" id="KW-0067">ATP-binding</keyword>
<protein>
    <submittedName>
        <fullName evidence="12">Peptidoglycan synthetase</fullName>
    </submittedName>
</protein>
<evidence type="ECO:0000256" key="4">
    <source>
        <dbReference type="ARBA" id="ARBA00022840"/>
    </source>
</evidence>
<gene>
    <name evidence="12" type="ORF">KMW28_10625</name>
</gene>
<keyword evidence="1" id="KW-0436">Ligase</keyword>
<evidence type="ECO:0000313" key="13">
    <source>
        <dbReference type="Proteomes" id="UP000678679"/>
    </source>
</evidence>
<feature type="domain" description="Mur ligase central" evidence="11">
    <location>
        <begin position="108"/>
        <end position="285"/>
    </location>
</feature>
<evidence type="ECO:0000256" key="8">
    <source>
        <dbReference type="ARBA" id="ARBA00023316"/>
    </source>
</evidence>
<dbReference type="GO" id="GO:0005524">
    <property type="term" value="F:ATP binding"/>
    <property type="evidence" value="ECO:0007669"/>
    <property type="project" value="UniProtKB-KW"/>
</dbReference>
<dbReference type="PANTHER" id="PTHR43445">
    <property type="entry name" value="UDP-N-ACETYLMURAMATE--L-ALANINE LIGASE-RELATED"/>
    <property type="match status" value="1"/>
</dbReference>
<dbReference type="GO" id="GO:0009252">
    <property type="term" value="P:peptidoglycan biosynthetic process"/>
    <property type="evidence" value="ECO:0007669"/>
    <property type="project" value="UniProtKB-KW"/>
</dbReference>
<keyword evidence="7" id="KW-0131">Cell cycle</keyword>
<keyword evidence="8" id="KW-0961">Cell wall biogenesis/degradation</keyword>
<evidence type="ECO:0000256" key="6">
    <source>
        <dbReference type="ARBA" id="ARBA00022984"/>
    </source>
</evidence>
<dbReference type="InterPro" id="IPR050061">
    <property type="entry name" value="MurCDEF_pg_biosynth"/>
</dbReference>
<evidence type="ECO:0000256" key="5">
    <source>
        <dbReference type="ARBA" id="ARBA00022960"/>
    </source>
</evidence>
<feature type="domain" description="Mur ligase N-terminal catalytic" evidence="9">
    <location>
        <begin position="3"/>
        <end position="95"/>
    </location>
</feature>
<keyword evidence="13" id="KW-1185">Reference proteome</keyword>
<dbReference type="InterPro" id="IPR004101">
    <property type="entry name" value="Mur_ligase_C"/>
</dbReference>
<dbReference type="GO" id="GO:0051301">
    <property type="term" value="P:cell division"/>
    <property type="evidence" value="ECO:0007669"/>
    <property type="project" value="UniProtKB-KW"/>
</dbReference>
<dbReference type="GO" id="GO:0016881">
    <property type="term" value="F:acid-amino acid ligase activity"/>
    <property type="evidence" value="ECO:0007669"/>
    <property type="project" value="InterPro"/>
</dbReference>
<keyword evidence="2" id="KW-0132">Cell division</keyword>
<dbReference type="EMBL" id="CP076132">
    <property type="protein sequence ID" value="QWG00109.1"/>
    <property type="molecule type" value="Genomic_DNA"/>
</dbReference>
<evidence type="ECO:0000259" key="10">
    <source>
        <dbReference type="Pfam" id="PF02875"/>
    </source>
</evidence>
<organism evidence="12 13">
    <name type="scientific">Flammeovirga yaeyamensis</name>
    <dbReference type="NCBI Taxonomy" id="367791"/>
    <lineage>
        <taxon>Bacteria</taxon>
        <taxon>Pseudomonadati</taxon>
        <taxon>Bacteroidota</taxon>
        <taxon>Cytophagia</taxon>
        <taxon>Cytophagales</taxon>
        <taxon>Flammeovirgaceae</taxon>
        <taxon>Flammeovirga</taxon>
    </lineage>
</organism>
<dbReference type="Pfam" id="PF01225">
    <property type="entry name" value="Mur_ligase"/>
    <property type="match status" value="1"/>
</dbReference>
<sequence length="452" mass="50378">MRVHFIAIGGSIMHNLAITLKEKGYNVSGSDDSIYEPALSNLKEADLLPEENGWHPEKITKDINAVILGMHAKKDNPELLKAKELGLNIYSFPEYVYSQTTNKQRIVVAGSHGKTTVSSMIIHVLNYWNIDCDYLVGASLKGVKRPVKITDKAPVIILEGDEYLSSPLDDSPKFLHYKHHIGVITGIAWDHINVYPDYNEYEKQFEKFVESSPKAGVLVYSSDDKVLKKLIKRCTISGDVDVIPYDKLKSKVKDGKTIITAGSENTEVSTFGDHNLRNMSAAMEVCKRLNVSRDEFIEAIASFEGANMRMQLLADNGTTKVFRDFAHAPSKVQATVHAVANQYKSKLVACLELHTFSSLTASFLDQYSKTLKEADQAFVYFNPKVVEGKGLQSISADEVAAAFNQKNLKVFTSEKDLYNALSEIDYSKKNLLLMSSGRFNDMPIDDLVAKIS</sequence>
<name>A0AAX1MXW9_9BACT</name>
<dbReference type="PANTHER" id="PTHR43445:SF5">
    <property type="entry name" value="UDP-N-ACETYLMURAMATE--L-ALANYL-GAMMA-D-GLUTAMYL-MESO-2,6-DIAMINOHEPTANDIOATE LIGASE"/>
    <property type="match status" value="1"/>
</dbReference>
<dbReference type="SUPFAM" id="SSF53623">
    <property type="entry name" value="MurD-like peptide ligases, catalytic domain"/>
    <property type="match status" value="1"/>
</dbReference>
<dbReference type="Gene3D" id="3.40.50.720">
    <property type="entry name" value="NAD(P)-binding Rossmann-like Domain"/>
    <property type="match status" value="1"/>
</dbReference>
<keyword evidence="3" id="KW-0547">Nucleotide-binding</keyword>
<dbReference type="GO" id="GO:0008360">
    <property type="term" value="P:regulation of cell shape"/>
    <property type="evidence" value="ECO:0007669"/>
    <property type="project" value="UniProtKB-KW"/>
</dbReference>
<dbReference type="Proteomes" id="UP000678679">
    <property type="component" value="Chromosome 1"/>
</dbReference>
<evidence type="ECO:0000256" key="7">
    <source>
        <dbReference type="ARBA" id="ARBA00023306"/>
    </source>
</evidence>
<dbReference type="Gene3D" id="3.40.1190.10">
    <property type="entry name" value="Mur-like, catalytic domain"/>
    <property type="match status" value="1"/>
</dbReference>
<dbReference type="GO" id="GO:0071555">
    <property type="term" value="P:cell wall organization"/>
    <property type="evidence" value="ECO:0007669"/>
    <property type="project" value="UniProtKB-KW"/>
</dbReference>
<dbReference type="InterPro" id="IPR000713">
    <property type="entry name" value="Mur_ligase_N"/>
</dbReference>
<evidence type="ECO:0000256" key="3">
    <source>
        <dbReference type="ARBA" id="ARBA00022741"/>
    </source>
</evidence>
<accession>A0AAX1MXW9</accession>
<evidence type="ECO:0000313" key="12">
    <source>
        <dbReference type="EMBL" id="QWG00109.1"/>
    </source>
</evidence>
<evidence type="ECO:0000259" key="9">
    <source>
        <dbReference type="Pfam" id="PF01225"/>
    </source>
</evidence>
<dbReference type="SUPFAM" id="SSF51984">
    <property type="entry name" value="MurCD N-terminal domain"/>
    <property type="match status" value="1"/>
</dbReference>
<dbReference type="InterPro" id="IPR036565">
    <property type="entry name" value="Mur-like_cat_sf"/>
</dbReference>
<dbReference type="Pfam" id="PF08245">
    <property type="entry name" value="Mur_ligase_M"/>
    <property type="match status" value="1"/>
</dbReference>